<evidence type="ECO:0000256" key="10">
    <source>
        <dbReference type="SAM" id="Phobius"/>
    </source>
</evidence>
<dbReference type="InterPro" id="IPR011009">
    <property type="entry name" value="Kinase-like_dom_sf"/>
</dbReference>
<evidence type="ECO:0000259" key="11">
    <source>
        <dbReference type="PROSITE" id="PS50011"/>
    </source>
</evidence>
<dbReference type="SMART" id="SM00220">
    <property type="entry name" value="S_TKc"/>
    <property type="match status" value="1"/>
</dbReference>
<organism evidence="12">
    <name type="scientific">Planktothricoides sp. SpSt-374</name>
    <dbReference type="NCBI Taxonomy" id="2282167"/>
    <lineage>
        <taxon>Bacteria</taxon>
        <taxon>Bacillati</taxon>
        <taxon>Cyanobacteriota</taxon>
        <taxon>Cyanophyceae</taxon>
        <taxon>Oscillatoriophycideae</taxon>
        <taxon>Oscillatoriales</taxon>
        <taxon>Oscillatoriaceae</taxon>
        <taxon>Planktothricoides</taxon>
    </lineage>
</organism>
<keyword evidence="10" id="KW-0812">Transmembrane</keyword>
<evidence type="ECO:0000313" key="12">
    <source>
        <dbReference type="EMBL" id="HGG02954.1"/>
    </source>
</evidence>
<keyword evidence="4 9" id="KW-0547">Nucleotide-binding</keyword>
<dbReference type="Pfam" id="PF00069">
    <property type="entry name" value="Pkinase"/>
    <property type="match status" value="1"/>
</dbReference>
<dbReference type="EC" id="2.7.11.1" evidence="1"/>
<sequence length="692" mass="77552">MVKTSWESPSSMMPVHCTKGHHNPPGSRFCQYCGERLVLALGKDLSHGMIVGDRYRMVRELGHGGFGRTYLVEDINRFGEKCVLKEFAPKVQGTQSLKKAEELFAREAGVLYKLQHSQIPKFRELLRAKVGDASRLFLVQDYVEGWTYSQLLQECKRQGKRFTEAQGRQLLLDLLPVLDYIHSLGVIHRDISPDNLIWRRSDQLPVLIDFGGVKQVAANLESEYRAVGATPAPMATILGKLGYAPPEQMRSGAVYPHSDLYALAVTVVVLVTAREPQQLFDDQTLQWRWPEEVRVEPLLAQVLQKMLSARPGDRFLRAAEVWQALHATSPAQISGGRVGTEMPPEMAAPVRGEAATASPEGEAVTNGAIVSRQPVLLWWHFLLFLLVSVTGGAVGWWGAHNWVRMPMSLQQEEMPQEPPTLFEPLREEPALDATFSEAEKKRKQALSDRRVALGVDANFFGRLVDEAFYQEYPEKQGVELGKGEEDAVWRERWDTIAELLLDRLSAVSDEEARRRLGLYGVGDRERWRRMVNELHLGISALYDLADAKFYHLFPQWQGRDFIELQAGQVWSAIVSDTILALQDGTALEEIRFPPGAFRTQVAGTLPPGGGKAYIAYLNQGQILRLNLQADAATRLSVYAPSGNEYPLLEDSSEHTLSATLSESGYYEITIVSADPEHIYYNLNVAADQVTTE</sequence>
<dbReference type="AlphaFoldDB" id="A0A7C3VJF7"/>
<comment type="catalytic activity">
    <reaction evidence="8">
        <text>L-seryl-[protein] + ATP = O-phospho-L-seryl-[protein] + ADP + H(+)</text>
        <dbReference type="Rhea" id="RHEA:17989"/>
        <dbReference type="Rhea" id="RHEA-COMP:9863"/>
        <dbReference type="Rhea" id="RHEA-COMP:11604"/>
        <dbReference type="ChEBI" id="CHEBI:15378"/>
        <dbReference type="ChEBI" id="CHEBI:29999"/>
        <dbReference type="ChEBI" id="CHEBI:30616"/>
        <dbReference type="ChEBI" id="CHEBI:83421"/>
        <dbReference type="ChEBI" id="CHEBI:456216"/>
        <dbReference type="EC" id="2.7.11.1"/>
    </reaction>
</comment>
<proteinExistence type="predicted"/>
<evidence type="ECO:0000256" key="8">
    <source>
        <dbReference type="ARBA" id="ARBA00048679"/>
    </source>
</evidence>
<keyword evidence="5 12" id="KW-0418">Kinase</keyword>
<dbReference type="PROSITE" id="PS50011">
    <property type="entry name" value="PROTEIN_KINASE_DOM"/>
    <property type="match status" value="1"/>
</dbReference>
<keyword evidence="3" id="KW-0808">Transferase</keyword>
<keyword evidence="2 12" id="KW-0723">Serine/threonine-protein kinase</keyword>
<dbReference type="InterPro" id="IPR017441">
    <property type="entry name" value="Protein_kinase_ATP_BS"/>
</dbReference>
<dbReference type="Gene3D" id="2.60.120.380">
    <property type="match status" value="1"/>
</dbReference>
<dbReference type="InterPro" id="IPR000719">
    <property type="entry name" value="Prot_kinase_dom"/>
</dbReference>
<dbReference type="PANTHER" id="PTHR24363:SF0">
    <property type="entry name" value="SERINE_THREONINE KINASE LIKE DOMAIN CONTAINING 1"/>
    <property type="match status" value="1"/>
</dbReference>
<keyword evidence="6 9" id="KW-0067">ATP-binding</keyword>
<dbReference type="Gene3D" id="1.10.510.10">
    <property type="entry name" value="Transferase(Phosphotransferase) domain 1"/>
    <property type="match status" value="1"/>
</dbReference>
<dbReference type="PROSITE" id="PS00107">
    <property type="entry name" value="PROTEIN_KINASE_ATP"/>
    <property type="match status" value="1"/>
</dbReference>
<evidence type="ECO:0000256" key="6">
    <source>
        <dbReference type="ARBA" id="ARBA00022840"/>
    </source>
</evidence>
<feature type="transmembrane region" description="Helical" evidence="10">
    <location>
        <begin position="377"/>
        <end position="399"/>
    </location>
</feature>
<evidence type="ECO:0000256" key="4">
    <source>
        <dbReference type="ARBA" id="ARBA00022741"/>
    </source>
</evidence>
<comment type="caution">
    <text evidence="12">The sequence shown here is derived from an EMBL/GenBank/DDBJ whole genome shotgun (WGS) entry which is preliminary data.</text>
</comment>
<evidence type="ECO:0000256" key="7">
    <source>
        <dbReference type="ARBA" id="ARBA00047899"/>
    </source>
</evidence>
<dbReference type="GO" id="GO:0005524">
    <property type="term" value="F:ATP binding"/>
    <property type="evidence" value="ECO:0007669"/>
    <property type="project" value="UniProtKB-UniRule"/>
</dbReference>
<dbReference type="SUPFAM" id="SSF56112">
    <property type="entry name" value="Protein kinase-like (PK-like)"/>
    <property type="match status" value="1"/>
</dbReference>
<dbReference type="PANTHER" id="PTHR24363">
    <property type="entry name" value="SERINE/THREONINE PROTEIN KINASE"/>
    <property type="match status" value="1"/>
</dbReference>
<gene>
    <name evidence="12" type="ORF">ENR15_20495</name>
</gene>
<feature type="domain" description="Protein kinase" evidence="11">
    <location>
        <begin position="55"/>
        <end position="329"/>
    </location>
</feature>
<dbReference type="GO" id="GO:0004674">
    <property type="term" value="F:protein serine/threonine kinase activity"/>
    <property type="evidence" value="ECO:0007669"/>
    <property type="project" value="UniProtKB-KW"/>
</dbReference>
<evidence type="ECO:0000256" key="9">
    <source>
        <dbReference type="PROSITE-ProRule" id="PRU10141"/>
    </source>
</evidence>
<feature type="binding site" evidence="9">
    <location>
        <position position="85"/>
    </location>
    <ligand>
        <name>ATP</name>
        <dbReference type="ChEBI" id="CHEBI:30616"/>
    </ligand>
</feature>
<accession>A0A7C3VJF7</accession>
<evidence type="ECO:0000256" key="3">
    <source>
        <dbReference type="ARBA" id="ARBA00022679"/>
    </source>
</evidence>
<keyword evidence="10" id="KW-0472">Membrane</keyword>
<keyword evidence="10" id="KW-1133">Transmembrane helix</keyword>
<comment type="catalytic activity">
    <reaction evidence="7">
        <text>L-threonyl-[protein] + ATP = O-phospho-L-threonyl-[protein] + ADP + H(+)</text>
        <dbReference type="Rhea" id="RHEA:46608"/>
        <dbReference type="Rhea" id="RHEA-COMP:11060"/>
        <dbReference type="Rhea" id="RHEA-COMP:11605"/>
        <dbReference type="ChEBI" id="CHEBI:15378"/>
        <dbReference type="ChEBI" id="CHEBI:30013"/>
        <dbReference type="ChEBI" id="CHEBI:30616"/>
        <dbReference type="ChEBI" id="CHEBI:61977"/>
        <dbReference type="ChEBI" id="CHEBI:456216"/>
        <dbReference type="EC" id="2.7.11.1"/>
    </reaction>
</comment>
<reference evidence="12" key="1">
    <citation type="journal article" date="2020" name="mSystems">
        <title>Genome- and Community-Level Interaction Insights into Carbon Utilization and Element Cycling Functions of Hydrothermarchaeota in Hydrothermal Sediment.</title>
        <authorList>
            <person name="Zhou Z."/>
            <person name="Liu Y."/>
            <person name="Xu W."/>
            <person name="Pan J."/>
            <person name="Luo Z.H."/>
            <person name="Li M."/>
        </authorList>
    </citation>
    <scope>NUCLEOTIDE SEQUENCE [LARGE SCALE GENOMIC DNA]</scope>
    <source>
        <strain evidence="12">SpSt-374</strain>
    </source>
</reference>
<protein>
    <recommendedName>
        <fullName evidence="1">non-specific serine/threonine protein kinase</fullName>
        <ecNumber evidence="1">2.7.11.1</ecNumber>
    </recommendedName>
</protein>
<evidence type="ECO:0000256" key="1">
    <source>
        <dbReference type="ARBA" id="ARBA00012513"/>
    </source>
</evidence>
<name>A0A7C3VJF7_9CYAN</name>
<dbReference type="EMBL" id="DSPX01000202">
    <property type="protein sequence ID" value="HGG02954.1"/>
    <property type="molecule type" value="Genomic_DNA"/>
</dbReference>
<dbReference type="Gene3D" id="3.30.200.20">
    <property type="entry name" value="Phosphorylase Kinase, domain 1"/>
    <property type="match status" value="1"/>
</dbReference>
<evidence type="ECO:0000256" key="5">
    <source>
        <dbReference type="ARBA" id="ARBA00022777"/>
    </source>
</evidence>
<evidence type="ECO:0000256" key="2">
    <source>
        <dbReference type="ARBA" id="ARBA00022527"/>
    </source>
</evidence>